<dbReference type="Proteomes" id="UP000179252">
    <property type="component" value="Unassembled WGS sequence"/>
</dbReference>
<evidence type="ECO:0000256" key="2">
    <source>
        <dbReference type="ARBA" id="ARBA00022448"/>
    </source>
</evidence>
<evidence type="ECO:0000256" key="4">
    <source>
        <dbReference type="ARBA" id="ARBA00022840"/>
    </source>
</evidence>
<evidence type="ECO:0000313" key="6">
    <source>
        <dbReference type="EMBL" id="OGD82888.1"/>
    </source>
</evidence>
<dbReference type="SMART" id="SM00382">
    <property type="entry name" value="AAA"/>
    <property type="match status" value="1"/>
</dbReference>
<protein>
    <recommendedName>
        <fullName evidence="5">ABC transporter domain-containing protein</fullName>
    </recommendedName>
</protein>
<keyword evidence="4" id="KW-0067">ATP-binding</keyword>
<dbReference type="Pfam" id="PF00005">
    <property type="entry name" value="ABC_tran"/>
    <property type="match status" value="1"/>
</dbReference>
<sequence length="284" mass="31726">MIKAENLTKNFNDFKALDNISFEINKGEIIGLLGPNGAGKTTTLRILTGFFNPTLGQVKYDGLDIIEDGLKIRQKIGYLPESNPLYDELKVKEYLTYAAQMHNIPKDKIKEAVNKVIETCGLKEKQNQEISKLSKGYKQRVGLAQSLIHNPEILILDEPTEGLDPNQRIEIRDLIKKIGLEKTVILSSHVLSEVEATCSRVLIINQGKIVASGSPDELKSQSTTQTKIFLKVDGPQDKIVEEIKKLDGIERIISAKKEGNLVNLELETDSTKELRKPLVHLISD</sequence>
<comment type="similarity">
    <text evidence="1">Belongs to the ABC transporter superfamily.</text>
</comment>
<dbReference type="PANTHER" id="PTHR42711:SF5">
    <property type="entry name" value="ABC TRANSPORTER ATP-BINDING PROTEIN NATA"/>
    <property type="match status" value="1"/>
</dbReference>
<dbReference type="InterPro" id="IPR050763">
    <property type="entry name" value="ABC_transporter_ATP-binding"/>
</dbReference>
<organism evidence="6 7">
    <name type="scientific">Candidatus Curtissbacteria bacterium RBG_13_40_7</name>
    <dbReference type="NCBI Taxonomy" id="1797706"/>
    <lineage>
        <taxon>Bacteria</taxon>
        <taxon>Candidatus Curtissiibacteriota</taxon>
    </lineage>
</organism>
<dbReference type="InterPro" id="IPR027417">
    <property type="entry name" value="P-loop_NTPase"/>
</dbReference>
<feature type="non-terminal residue" evidence="6">
    <location>
        <position position="284"/>
    </location>
</feature>
<dbReference type="SUPFAM" id="SSF52540">
    <property type="entry name" value="P-loop containing nucleoside triphosphate hydrolases"/>
    <property type="match status" value="1"/>
</dbReference>
<evidence type="ECO:0000313" key="7">
    <source>
        <dbReference type="Proteomes" id="UP000179252"/>
    </source>
</evidence>
<accession>A0A1F5FTE3</accession>
<keyword evidence="3" id="KW-0547">Nucleotide-binding</keyword>
<dbReference type="GO" id="GO:0016887">
    <property type="term" value="F:ATP hydrolysis activity"/>
    <property type="evidence" value="ECO:0007669"/>
    <property type="project" value="InterPro"/>
</dbReference>
<dbReference type="PANTHER" id="PTHR42711">
    <property type="entry name" value="ABC TRANSPORTER ATP-BINDING PROTEIN"/>
    <property type="match status" value="1"/>
</dbReference>
<gene>
    <name evidence="6" type="ORF">A2165_00390</name>
</gene>
<proteinExistence type="inferred from homology"/>
<evidence type="ECO:0000256" key="3">
    <source>
        <dbReference type="ARBA" id="ARBA00022741"/>
    </source>
</evidence>
<reference evidence="6 7" key="1">
    <citation type="journal article" date="2016" name="Nat. Commun.">
        <title>Thousands of microbial genomes shed light on interconnected biogeochemical processes in an aquifer system.</title>
        <authorList>
            <person name="Anantharaman K."/>
            <person name="Brown C.T."/>
            <person name="Hug L.A."/>
            <person name="Sharon I."/>
            <person name="Castelle C.J."/>
            <person name="Probst A.J."/>
            <person name="Thomas B.C."/>
            <person name="Singh A."/>
            <person name="Wilkins M.J."/>
            <person name="Karaoz U."/>
            <person name="Brodie E.L."/>
            <person name="Williams K.H."/>
            <person name="Hubbard S.S."/>
            <person name="Banfield J.F."/>
        </authorList>
    </citation>
    <scope>NUCLEOTIDE SEQUENCE [LARGE SCALE GENOMIC DNA]</scope>
</reference>
<comment type="caution">
    <text evidence="6">The sequence shown here is derived from an EMBL/GenBank/DDBJ whole genome shotgun (WGS) entry which is preliminary data.</text>
</comment>
<dbReference type="AlphaFoldDB" id="A0A1F5FTE3"/>
<evidence type="ECO:0000256" key="1">
    <source>
        <dbReference type="ARBA" id="ARBA00005417"/>
    </source>
</evidence>
<dbReference type="Gene3D" id="3.40.50.300">
    <property type="entry name" value="P-loop containing nucleotide triphosphate hydrolases"/>
    <property type="match status" value="1"/>
</dbReference>
<name>A0A1F5FTE3_9BACT</name>
<dbReference type="PROSITE" id="PS50893">
    <property type="entry name" value="ABC_TRANSPORTER_2"/>
    <property type="match status" value="1"/>
</dbReference>
<dbReference type="InterPro" id="IPR003593">
    <property type="entry name" value="AAA+_ATPase"/>
</dbReference>
<evidence type="ECO:0000259" key="5">
    <source>
        <dbReference type="PROSITE" id="PS50893"/>
    </source>
</evidence>
<dbReference type="EMBL" id="MFAU01000068">
    <property type="protein sequence ID" value="OGD82888.1"/>
    <property type="molecule type" value="Genomic_DNA"/>
</dbReference>
<keyword evidence="2" id="KW-0813">Transport</keyword>
<dbReference type="GO" id="GO:0005524">
    <property type="term" value="F:ATP binding"/>
    <property type="evidence" value="ECO:0007669"/>
    <property type="project" value="UniProtKB-KW"/>
</dbReference>
<feature type="domain" description="ABC transporter" evidence="5">
    <location>
        <begin position="2"/>
        <end position="231"/>
    </location>
</feature>
<dbReference type="InterPro" id="IPR003439">
    <property type="entry name" value="ABC_transporter-like_ATP-bd"/>
</dbReference>